<dbReference type="InterPro" id="IPR006171">
    <property type="entry name" value="TOPRIM_dom"/>
</dbReference>
<feature type="domain" description="DNA primase/helicase Gp4 N-terminal Bacteriophage T7-like" evidence="1">
    <location>
        <begin position="29"/>
        <end position="67"/>
    </location>
</feature>
<dbReference type="Proteomes" id="UP001342418">
    <property type="component" value="Chromosome"/>
</dbReference>
<proteinExistence type="predicted"/>
<keyword evidence="3" id="KW-1185">Reference proteome</keyword>
<dbReference type="SMART" id="SM00778">
    <property type="entry name" value="Prim_Zn_Ribbon"/>
    <property type="match status" value="1"/>
</dbReference>
<name>A0ABY5MRN3_9HYPH</name>
<protein>
    <recommendedName>
        <fullName evidence="1">DNA primase/helicase Gp4 N-terminal Bacteriophage T7-like domain-containing protein</fullName>
    </recommendedName>
</protein>
<accession>A0ABY5MRN3</accession>
<dbReference type="CDD" id="cd01029">
    <property type="entry name" value="TOPRIM_primases"/>
    <property type="match status" value="1"/>
</dbReference>
<dbReference type="Pfam" id="PF13362">
    <property type="entry name" value="Toprim_3"/>
    <property type="match status" value="1"/>
</dbReference>
<dbReference type="RefSeq" id="WP_338531674.1">
    <property type="nucleotide sequence ID" value="NZ_CP030941.1"/>
</dbReference>
<evidence type="ECO:0000313" key="3">
    <source>
        <dbReference type="Proteomes" id="UP001342418"/>
    </source>
</evidence>
<dbReference type="SUPFAM" id="SSF57783">
    <property type="entry name" value="Zinc beta-ribbon"/>
    <property type="match status" value="1"/>
</dbReference>
<dbReference type="Pfam" id="PF23639">
    <property type="entry name" value="DUF7146"/>
    <property type="match status" value="1"/>
</dbReference>
<gene>
    <name evidence="2" type="ORF">NTH_04032</name>
</gene>
<sequence>MSEDLISRCQGMWRAILPALGIPETALTGSKCPCPICGGKDRFRFDDRKPTGSGSWICNQCGAGYGVHLIEKVNGWTRGQAFDAIKGVLGKVYVSPDASRPNAPDLKKMLAAGLAIWKAAVPPAAGNTCGRYLSGRGITEVADVTWLRHGDRVLYLDEAGEFYGRFSAMLAVVRGADGNVAGLHRTYLTSDGRKADVPSPRKLLGTMPEGAAVRLADHGEVLGIAEGVETALSATALFGIPCWSALNANGLRKWSPPDGATEIVIFGDNDTNFTGQSAAYDLANRLALKRMAVRVEIPPTPGDDWNDVLMKRGTA</sequence>
<dbReference type="InterPro" id="IPR034154">
    <property type="entry name" value="TOPRIM_DnaG/twinkle"/>
</dbReference>
<organism evidence="2 3">
    <name type="scientific">Nitratireductor thuwali</name>
    <dbReference type="NCBI Taxonomy" id="2267699"/>
    <lineage>
        <taxon>Bacteria</taxon>
        <taxon>Pseudomonadati</taxon>
        <taxon>Pseudomonadota</taxon>
        <taxon>Alphaproteobacteria</taxon>
        <taxon>Hyphomicrobiales</taxon>
        <taxon>Phyllobacteriaceae</taxon>
        <taxon>Nitratireductor</taxon>
    </lineage>
</organism>
<dbReference type="InterPro" id="IPR055570">
    <property type="entry name" value="DUF7146"/>
</dbReference>
<dbReference type="Pfam" id="PF08273">
    <property type="entry name" value="Zn_Ribbon_Prim"/>
    <property type="match status" value="1"/>
</dbReference>
<dbReference type="Gene3D" id="3.40.1360.10">
    <property type="match status" value="1"/>
</dbReference>
<reference evidence="2 3" key="1">
    <citation type="submission" date="2018-07" db="EMBL/GenBank/DDBJ databases">
        <title>Genome sequence of Nitratireductor thuwali#1536.</title>
        <authorList>
            <person name="Michoud G."/>
            <person name="Merlino G."/>
            <person name="Sefrji F.O."/>
            <person name="Daffonchio D."/>
        </authorList>
    </citation>
    <scope>NUCLEOTIDE SEQUENCE [LARGE SCALE GENOMIC DNA]</scope>
    <source>
        <strain evidence="3">Nit1536</strain>
    </source>
</reference>
<dbReference type="InterPro" id="IPR013237">
    <property type="entry name" value="Phage_T7_Gp4_N"/>
</dbReference>
<dbReference type="EMBL" id="CP030941">
    <property type="protein sequence ID" value="UUP19529.1"/>
    <property type="molecule type" value="Genomic_DNA"/>
</dbReference>
<evidence type="ECO:0000313" key="2">
    <source>
        <dbReference type="EMBL" id="UUP19529.1"/>
    </source>
</evidence>
<evidence type="ECO:0000259" key="1">
    <source>
        <dbReference type="SMART" id="SM00778"/>
    </source>
</evidence>